<proteinExistence type="predicted"/>
<comment type="caution">
    <text evidence="1">The sequence shown here is derived from an EMBL/GenBank/DDBJ whole genome shotgun (WGS) entry which is preliminary data.</text>
</comment>
<dbReference type="AlphaFoldDB" id="A0A0F9BJS8"/>
<gene>
    <name evidence="1" type="ORF">LCGC14_2438260</name>
</gene>
<reference evidence="1" key="1">
    <citation type="journal article" date="2015" name="Nature">
        <title>Complex archaea that bridge the gap between prokaryotes and eukaryotes.</title>
        <authorList>
            <person name="Spang A."/>
            <person name="Saw J.H."/>
            <person name="Jorgensen S.L."/>
            <person name="Zaremba-Niedzwiedzka K."/>
            <person name="Martijn J."/>
            <person name="Lind A.E."/>
            <person name="van Eijk R."/>
            <person name="Schleper C."/>
            <person name="Guy L."/>
            <person name="Ettema T.J."/>
        </authorList>
    </citation>
    <scope>NUCLEOTIDE SEQUENCE</scope>
</reference>
<name>A0A0F9BJS8_9ZZZZ</name>
<protein>
    <submittedName>
        <fullName evidence="1">Uncharacterized protein</fullName>
    </submittedName>
</protein>
<accession>A0A0F9BJS8</accession>
<evidence type="ECO:0000313" key="1">
    <source>
        <dbReference type="EMBL" id="KKL22159.1"/>
    </source>
</evidence>
<dbReference type="EMBL" id="LAZR01037457">
    <property type="protein sequence ID" value="KKL22159.1"/>
    <property type="molecule type" value="Genomic_DNA"/>
</dbReference>
<sequence>MFSKERIIAALQLLSLLLLCCWLGQSWIKGSFFFAFLMGMTYIRGRLWGFGGHIPWGTPARLWRTGSCAPGCGACAQGER</sequence>
<organism evidence="1">
    <name type="scientific">marine sediment metagenome</name>
    <dbReference type="NCBI Taxonomy" id="412755"/>
    <lineage>
        <taxon>unclassified sequences</taxon>
        <taxon>metagenomes</taxon>
        <taxon>ecological metagenomes</taxon>
    </lineage>
</organism>